<evidence type="ECO:0000256" key="2">
    <source>
        <dbReference type="ARBA" id="ARBA00023163"/>
    </source>
</evidence>
<dbReference type="InterPro" id="IPR001005">
    <property type="entry name" value="SANT/Myb"/>
</dbReference>
<evidence type="ECO:0000256" key="1">
    <source>
        <dbReference type="ARBA" id="ARBA00023015"/>
    </source>
</evidence>
<feature type="region of interest" description="Disordered" evidence="4">
    <location>
        <begin position="1"/>
        <end position="20"/>
    </location>
</feature>
<dbReference type="Proteomes" id="UP000794436">
    <property type="component" value="Unassembled WGS sequence"/>
</dbReference>
<feature type="region of interest" description="Disordered" evidence="4">
    <location>
        <begin position="331"/>
        <end position="364"/>
    </location>
</feature>
<dbReference type="Gene3D" id="1.10.10.60">
    <property type="entry name" value="Homeodomain-like"/>
    <property type="match status" value="2"/>
</dbReference>
<dbReference type="EMBL" id="SPLM01000148">
    <property type="protein sequence ID" value="TMW55415.1"/>
    <property type="molecule type" value="Genomic_DNA"/>
</dbReference>
<evidence type="ECO:0000313" key="7">
    <source>
        <dbReference type="Proteomes" id="UP000794436"/>
    </source>
</evidence>
<proteinExistence type="predicted"/>
<dbReference type="OrthoDB" id="118550at2759"/>
<feature type="compositionally biased region" description="Basic and acidic residues" evidence="4">
    <location>
        <begin position="1"/>
        <end position="10"/>
    </location>
</feature>
<feature type="compositionally biased region" description="Low complexity" evidence="4">
    <location>
        <begin position="413"/>
        <end position="422"/>
    </location>
</feature>
<comment type="caution">
    <text evidence="6">The sequence shown here is derived from an EMBL/GenBank/DDBJ whole genome shotgun (WGS) entry which is preliminary data.</text>
</comment>
<keyword evidence="7" id="KW-1185">Reference proteome</keyword>
<dbReference type="CDD" id="cd00167">
    <property type="entry name" value="SANT"/>
    <property type="match status" value="2"/>
</dbReference>
<feature type="region of interest" description="Disordered" evidence="4">
    <location>
        <begin position="405"/>
        <end position="447"/>
    </location>
</feature>
<accession>A0A8K1C2V3</accession>
<feature type="compositionally biased region" description="Low complexity" evidence="4">
    <location>
        <begin position="251"/>
        <end position="262"/>
    </location>
</feature>
<dbReference type="PANTHER" id="PTHR43952:SF75">
    <property type="entry name" value="PROTEIN RADIALIS-LIKE 6"/>
    <property type="match status" value="1"/>
</dbReference>
<evidence type="ECO:0000256" key="3">
    <source>
        <dbReference type="ARBA" id="ARBA00023242"/>
    </source>
</evidence>
<evidence type="ECO:0000313" key="6">
    <source>
        <dbReference type="EMBL" id="TMW55415.1"/>
    </source>
</evidence>
<feature type="region of interest" description="Disordered" evidence="4">
    <location>
        <begin position="251"/>
        <end position="289"/>
    </location>
</feature>
<keyword evidence="2" id="KW-0804">Transcription</keyword>
<evidence type="ECO:0000259" key="5">
    <source>
        <dbReference type="PROSITE" id="PS50090"/>
    </source>
</evidence>
<name>A0A8K1C2V3_PYTOL</name>
<dbReference type="PANTHER" id="PTHR43952">
    <property type="entry name" value="MYB FAMILY TRANSCRIPTION FACTOR-RELATED"/>
    <property type="match status" value="1"/>
</dbReference>
<sequence>MNEQRAERQDGAATADSQQWRKEEHLRFMKALELFGLDPSGDAWQKITAYIQTRSIEEVRLHGRRYLQQLMHLQAMETPPLQSMDSMRFDLSALSNQNDLNGPNQTNECAQSTKTKNSKGKATNAQNPLSVAALAAANAMSVQRVKVEPPPLVVGHSKKPPVRRTVRLWTFQEDKIFEVALAAWLLTGKPYSWPKLATNLPGRSAKDVRLRYEQLVEDIARIEIGNEPNYPCEYSSPGSSVASPSQLVNAMSMSDSPMSSPSQRPPHHSGLSRRISPPPPIQVSPAKGKSSFVLDSPSLFSDPNSSTRNRVASSLGFMGSGMLSPTFLDFLAGEDKPQNPASDASSASVGRSDTPPSLFSMSGPLPSPLGLELLTPSSRRWLTPRGFSTTPRIWQEFLSDDFKLEDKVKNSSDRTGSCDSSSKNSKETVAKASEGAKPTESPTKSTM</sequence>
<feature type="domain" description="Myb-like" evidence="5">
    <location>
        <begin position="169"/>
        <end position="216"/>
    </location>
</feature>
<dbReference type="Pfam" id="PF00249">
    <property type="entry name" value="Myb_DNA-binding"/>
    <property type="match status" value="1"/>
</dbReference>
<feature type="compositionally biased region" description="Polar residues" evidence="4">
    <location>
        <begin position="339"/>
        <end position="351"/>
    </location>
</feature>
<evidence type="ECO:0000256" key="4">
    <source>
        <dbReference type="SAM" id="MobiDB-lite"/>
    </source>
</evidence>
<dbReference type="InterPro" id="IPR044636">
    <property type="entry name" value="RADIALIS-like"/>
</dbReference>
<dbReference type="SUPFAM" id="SSF46689">
    <property type="entry name" value="Homeodomain-like"/>
    <property type="match status" value="2"/>
</dbReference>
<keyword evidence="1" id="KW-0805">Transcription regulation</keyword>
<gene>
    <name evidence="6" type="ORF">Poli38472_013306</name>
</gene>
<dbReference type="AlphaFoldDB" id="A0A8K1C2V3"/>
<feature type="region of interest" description="Disordered" evidence="4">
    <location>
        <begin position="95"/>
        <end position="124"/>
    </location>
</feature>
<dbReference type="SMART" id="SM00717">
    <property type="entry name" value="SANT"/>
    <property type="match status" value="2"/>
</dbReference>
<keyword evidence="3" id="KW-0539">Nucleus</keyword>
<dbReference type="InterPro" id="IPR009057">
    <property type="entry name" value="Homeodomain-like_sf"/>
</dbReference>
<feature type="domain" description="Myb-like" evidence="5">
    <location>
        <begin position="20"/>
        <end position="67"/>
    </location>
</feature>
<dbReference type="GO" id="GO:0003700">
    <property type="term" value="F:DNA-binding transcription factor activity"/>
    <property type="evidence" value="ECO:0007669"/>
    <property type="project" value="InterPro"/>
</dbReference>
<organism evidence="6 7">
    <name type="scientific">Pythium oligandrum</name>
    <name type="common">Mycoparasitic fungus</name>
    <dbReference type="NCBI Taxonomy" id="41045"/>
    <lineage>
        <taxon>Eukaryota</taxon>
        <taxon>Sar</taxon>
        <taxon>Stramenopiles</taxon>
        <taxon>Oomycota</taxon>
        <taxon>Peronosporomycetes</taxon>
        <taxon>Pythiales</taxon>
        <taxon>Pythiaceae</taxon>
        <taxon>Pythium</taxon>
    </lineage>
</organism>
<dbReference type="PROSITE" id="PS50090">
    <property type="entry name" value="MYB_LIKE"/>
    <property type="match status" value="2"/>
</dbReference>
<protein>
    <recommendedName>
        <fullName evidence="5">Myb-like domain-containing protein</fullName>
    </recommendedName>
</protein>
<reference evidence="6" key="1">
    <citation type="submission" date="2019-03" db="EMBL/GenBank/DDBJ databases">
        <title>Long read genome sequence of the mycoparasitic Pythium oligandrum ATCC 38472 isolated from sugarbeet rhizosphere.</title>
        <authorList>
            <person name="Gaulin E."/>
        </authorList>
    </citation>
    <scope>NUCLEOTIDE SEQUENCE</scope>
    <source>
        <strain evidence="6">ATCC 38472_TT</strain>
    </source>
</reference>
<feature type="compositionally biased region" description="Low complexity" evidence="4">
    <location>
        <begin position="355"/>
        <end position="364"/>
    </location>
</feature>